<gene>
    <name evidence="1" type="ORF">B0F90DRAFT_1629761</name>
</gene>
<dbReference type="Proteomes" id="UP001203297">
    <property type="component" value="Unassembled WGS sequence"/>
</dbReference>
<accession>A0AAD4M3U7</accession>
<dbReference type="AlphaFoldDB" id="A0AAD4M3U7"/>
<evidence type="ECO:0000313" key="2">
    <source>
        <dbReference type="Proteomes" id="UP001203297"/>
    </source>
</evidence>
<reference evidence="1" key="1">
    <citation type="journal article" date="2022" name="New Phytol.">
        <title>Evolutionary transition to the ectomycorrhizal habit in the genomes of a hyperdiverse lineage of mushroom-forming fungi.</title>
        <authorList>
            <person name="Looney B."/>
            <person name="Miyauchi S."/>
            <person name="Morin E."/>
            <person name="Drula E."/>
            <person name="Courty P.E."/>
            <person name="Kohler A."/>
            <person name="Kuo A."/>
            <person name="LaButti K."/>
            <person name="Pangilinan J."/>
            <person name="Lipzen A."/>
            <person name="Riley R."/>
            <person name="Andreopoulos W."/>
            <person name="He G."/>
            <person name="Johnson J."/>
            <person name="Nolan M."/>
            <person name="Tritt A."/>
            <person name="Barry K.W."/>
            <person name="Grigoriev I.V."/>
            <person name="Nagy L.G."/>
            <person name="Hibbett D."/>
            <person name="Henrissat B."/>
            <person name="Matheny P.B."/>
            <person name="Labbe J."/>
            <person name="Martin F.M."/>
        </authorList>
    </citation>
    <scope>NUCLEOTIDE SEQUENCE</scope>
    <source>
        <strain evidence="1">BPL690</strain>
    </source>
</reference>
<dbReference type="EMBL" id="WTXG01000018">
    <property type="protein sequence ID" value="KAI0300444.1"/>
    <property type="molecule type" value="Genomic_DNA"/>
</dbReference>
<dbReference type="InterPro" id="IPR005197">
    <property type="entry name" value="Glyco_hydro_71"/>
</dbReference>
<name>A0AAD4M3U7_9AGAM</name>
<keyword evidence="2" id="KW-1185">Reference proteome</keyword>
<dbReference type="Pfam" id="PF03659">
    <property type="entry name" value="Glyco_hydro_71"/>
    <property type="match status" value="1"/>
</dbReference>
<protein>
    <submittedName>
        <fullName evidence="1">Glycoside hydrolase family 71 protein</fullName>
    </submittedName>
</protein>
<dbReference type="CDD" id="cd11577">
    <property type="entry name" value="GH71"/>
    <property type="match status" value="1"/>
</dbReference>
<dbReference type="Gene3D" id="3.20.20.80">
    <property type="entry name" value="Glycosidases"/>
    <property type="match status" value="1"/>
</dbReference>
<keyword evidence="1" id="KW-0378">Hydrolase</keyword>
<proteinExistence type="predicted"/>
<dbReference type="GO" id="GO:0051118">
    <property type="term" value="F:glucan endo-1,3-alpha-glucosidase activity"/>
    <property type="evidence" value="ECO:0007669"/>
    <property type="project" value="InterPro"/>
</dbReference>
<organism evidence="1 2">
    <name type="scientific">Multifurca ochricompacta</name>
    <dbReference type="NCBI Taxonomy" id="376703"/>
    <lineage>
        <taxon>Eukaryota</taxon>
        <taxon>Fungi</taxon>
        <taxon>Dikarya</taxon>
        <taxon>Basidiomycota</taxon>
        <taxon>Agaricomycotina</taxon>
        <taxon>Agaricomycetes</taxon>
        <taxon>Russulales</taxon>
        <taxon>Russulaceae</taxon>
        <taxon>Multifurca</taxon>
    </lineage>
</organism>
<sequence length="416" mass="47679">MTSFMVGNTYPYTPHDWIADIQLAQANGFDAFALNVGCEDWQKERVGDCYAAAHQLHTDFKLFLSFDMTSIPGETDADVEFLRQYMELFGRHPNQFLYKGGALVSTFAGDWCTFGQPSLHEAWGFARSTLESVCPIHLVPAFFIDPARYPLLTSVDGIFHWNGGWPIHLTTDSSRKEVECPTLDTDHHHLRHLYGRTYMAAVSPWFFTHYGPDSWNKNWTYRGDDWLLVRRWEHLLAHRNGIDIVQVISWNDYGESHYLAPVRGAQPNSQAWVDGFPHTPWLVLNAYFAHAFKEGRMPPIEQDRLFVWARPHPKSATAPDTVPRPRGWELTDDRFWVIVMAHSPCSVVLDTGDERPHRYSCSRGVSKLSCPLRAGYGMRAELMRDGVVVLRCHPCEYQFQAEPEVYNFNAFVASCG</sequence>
<evidence type="ECO:0000313" key="1">
    <source>
        <dbReference type="EMBL" id="KAI0300444.1"/>
    </source>
</evidence>
<comment type="caution">
    <text evidence="1">The sequence shown here is derived from an EMBL/GenBank/DDBJ whole genome shotgun (WGS) entry which is preliminary data.</text>
</comment>